<evidence type="ECO:0000313" key="3">
    <source>
        <dbReference type="Proteomes" id="UP000658320"/>
    </source>
</evidence>
<dbReference type="EMBL" id="BMSX01000011">
    <property type="protein sequence ID" value="GGR25608.1"/>
    <property type="molecule type" value="Genomic_DNA"/>
</dbReference>
<accession>A0A918CJ76</accession>
<reference evidence="2" key="1">
    <citation type="journal article" date="2014" name="Int. J. Syst. Evol. Microbiol.">
        <title>Complete genome sequence of Corynebacterium casei LMG S-19264T (=DSM 44701T), isolated from a smear-ripened cheese.</title>
        <authorList>
            <consortium name="US DOE Joint Genome Institute (JGI-PGF)"/>
            <person name="Walter F."/>
            <person name="Albersmeier A."/>
            <person name="Kalinowski J."/>
            <person name="Ruckert C."/>
        </authorList>
    </citation>
    <scope>NUCLEOTIDE SEQUENCE</scope>
    <source>
        <strain evidence="2">JCM 4346</strain>
    </source>
</reference>
<dbReference type="Proteomes" id="UP000658320">
    <property type="component" value="Unassembled WGS sequence"/>
</dbReference>
<organism evidence="2 3">
    <name type="scientific">Streptomyces aurantiogriseus</name>
    <dbReference type="NCBI Taxonomy" id="66870"/>
    <lineage>
        <taxon>Bacteria</taxon>
        <taxon>Bacillati</taxon>
        <taxon>Actinomycetota</taxon>
        <taxon>Actinomycetes</taxon>
        <taxon>Kitasatosporales</taxon>
        <taxon>Streptomycetaceae</taxon>
        <taxon>Streptomyces</taxon>
    </lineage>
</organism>
<comment type="caution">
    <text evidence="2">The sequence shown here is derived from an EMBL/GenBank/DDBJ whole genome shotgun (WGS) entry which is preliminary data.</text>
</comment>
<sequence>MADGPVELLGRGPAVRSDGAYEGTLGGPAQLNRTAAAEAGVMLEPGRTGTVVIGETGPHCGRPLTLLLSRAPDTAADPARLGPRAYASHARRVYGTAPDTF</sequence>
<gene>
    <name evidence="2" type="ORF">GCM10010251_47020</name>
</gene>
<name>A0A918CJ76_9ACTN</name>
<proteinExistence type="predicted"/>
<protein>
    <submittedName>
        <fullName evidence="2">Uncharacterized protein</fullName>
    </submittedName>
</protein>
<evidence type="ECO:0000256" key="1">
    <source>
        <dbReference type="SAM" id="MobiDB-lite"/>
    </source>
</evidence>
<evidence type="ECO:0000313" key="2">
    <source>
        <dbReference type="EMBL" id="GGR25608.1"/>
    </source>
</evidence>
<feature type="region of interest" description="Disordered" evidence="1">
    <location>
        <begin position="1"/>
        <end position="22"/>
    </location>
</feature>
<dbReference type="AlphaFoldDB" id="A0A918CJ76"/>
<reference evidence="2" key="2">
    <citation type="submission" date="2020-09" db="EMBL/GenBank/DDBJ databases">
        <authorList>
            <person name="Sun Q."/>
            <person name="Ohkuma M."/>
        </authorList>
    </citation>
    <scope>NUCLEOTIDE SEQUENCE</scope>
    <source>
        <strain evidence="2">JCM 4346</strain>
    </source>
</reference>
<keyword evidence="3" id="KW-1185">Reference proteome</keyword>